<dbReference type="AlphaFoldDB" id="A0A7C2K2S8"/>
<feature type="signal peptide" evidence="1">
    <location>
        <begin position="1"/>
        <end position="20"/>
    </location>
</feature>
<sequence length="386" mass="41312">MGCRWPLTAFVLALVCLVFTGCDKLPFGQKAVTDIDDEFADFDDPPAETGAEGTDQFDALRGEATATAQDLALKLEVGQRFPLVKTVEQRLTQQLPTGAIVGHSRLELTMSLLVEEQRGPARRLGVRYHRVRYRQDLGGQVVEFDSAAANGPVPTAAAAYAGLRDNGFSFWLGADNRVDELIGFPEFLQRCVSHLAAEQRPVVLAQLQAMGTADGLANFVDDSIGLLPNPMDPQIAGQTLSVGSAWQHGTGASSTTGDTFRCLLKDLSPQSAEISLIGTIPPTTYLDPVHQVRLTVRGGQMTGTCLVDRATGMPTRSRVERTLEMLAQLPDGTEIPQRKDVLTTIVAYLDQSAASPATAYAAPAAAIQPASHQGYQPAPARPAGYP</sequence>
<keyword evidence="1" id="KW-0732">Signal</keyword>
<dbReference type="PROSITE" id="PS51257">
    <property type="entry name" value="PROKAR_LIPOPROTEIN"/>
    <property type="match status" value="1"/>
</dbReference>
<dbReference type="InterPro" id="IPR046230">
    <property type="entry name" value="DUF6263"/>
</dbReference>
<evidence type="ECO:0000313" key="2">
    <source>
        <dbReference type="EMBL" id="HEN16723.1"/>
    </source>
</evidence>
<comment type="caution">
    <text evidence="2">The sequence shown here is derived from an EMBL/GenBank/DDBJ whole genome shotgun (WGS) entry which is preliminary data.</text>
</comment>
<name>A0A7C2K2S8_9PLAN</name>
<dbReference type="Pfam" id="PF19777">
    <property type="entry name" value="DUF6263"/>
    <property type="match status" value="1"/>
</dbReference>
<reference evidence="2" key="1">
    <citation type="journal article" date="2020" name="mSystems">
        <title>Genome- and Community-Level Interaction Insights into Carbon Utilization and Element Cycling Functions of Hydrothermarchaeota in Hydrothermal Sediment.</title>
        <authorList>
            <person name="Zhou Z."/>
            <person name="Liu Y."/>
            <person name="Xu W."/>
            <person name="Pan J."/>
            <person name="Luo Z.H."/>
            <person name="Li M."/>
        </authorList>
    </citation>
    <scope>NUCLEOTIDE SEQUENCE [LARGE SCALE GENOMIC DNA]</scope>
    <source>
        <strain evidence="2">SpSt-339</strain>
    </source>
</reference>
<protein>
    <submittedName>
        <fullName evidence="2">Uncharacterized protein</fullName>
    </submittedName>
</protein>
<accession>A0A7C2K2S8</accession>
<dbReference type="EMBL" id="DSOK01000406">
    <property type="protein sequence ID" value="HEN16723.1"/>
    <property type="molecule type" value="Genomic_DNA"/>
</dbReference>
<gene>
    <name evidence="2" type="ORF">ENQ76_14780</name>
</gene>
<feature type="chain" id="PRO_5028481558" evidence="1">
    <location>
        <begin position="21"/>
        <end position="386"/>
    </location>
</feature>
<evidence type="ECO:0000256" key="1">
    <source>
        <dbReference type="SAM" id="SignalP"/>
    </source>
</evidence>
<organism evidence="2">
    <name type="scientific">Schlesneria paludicola</name>
    <dbReference type="NCBI Taxonomy" id="360056"/>
    <lineage>
        <taxon>Bacteria</taxon>
        <taxon>Pseudomonadati</taxon>
        <taxon>Planctomycetota</taxon>
        <taxon>Planctomycetia</taxon>
        <taxon>Planctomycetales</taxon>
        <taxon>Planctomycetaceae</taxon>
        <taxon>Schlesneria</taxon>
    </lineage>
</organism>
<proteinExistence type="predicted"/>